<reference evidence="2 3" key="1">
    <citation type="journal article" date="2019" name="Genome Biol. Evol.">
        <title>Whole-Genome Sequencing of the Giant Devil Catfish, Bagarius yarrelli.</title>
        <authorList>
            <person name="Jiang W."/>
            <person name="Lv Y."/>
            <person name="Cheng L."/>
            <person name="Yang K."/>
            <person name="Chao B."/>
            <person name="Wang X."/>
            <person name="Li Y."/>
            <person name="Pan X."/>
            <person name="You X."/>
            <person name="Zhang Y."/>
            <person name="Yang J."/>
            <person name="Li J."/>
            <person name="Zhang X."/>
            <person name="Liu S."/>
            <person name="Sun C."/>
            <person name="Yang J."/>
            <person name="Shi Q."/>
        </authorList>
    </citation>
    <scope>NUCLEOTIDE SEQUENCE [LARGE SCALE GENOMIC DNA]</scope>
    <source>
        <strain evidence="2">JWS20170419001</strain>
        <tissue evidence="2">Muscle</tissue>
    </source>
</reference>
<comment type="caution">
    <text evidence="2">The sequence shown here is derived from an EMBL/GenBank/DDBJ whole genome shotgun (WGS) entry which is preliminary data.</text>
</comment>
<dbReference type="AlphaFoldDB" id="A0A556TP34"/>
<feature type="compositionally biased region" description="Basic and acidic residues" evidence="1">
    <location>
        <begin position="111"/>
        <end position="122"/>
    </location>
</feature>
<keyword evidence="3" id="KW-1185">Reference proteome</keyword>
<dbReference type="InterPro" id="IPR036691">
    <property type="entry name" value="Endo/exonu/phosph_ase_sf"/>
</dbReference>
<dbReference type="InterPro" id="IPR010994">
    <property type="entry name" value="RuvA_2-like"/>
</dbReference>
<accession>A0A556TP34</accession>
<name>A0A556TP34_BAGYA</name>
<organism evidence="2 3">
    <name type="scientific">Bagarius yarrelli</name>
    <name type="common">Goonch</name>
    <name type="synonym">Bagrus yarrelli</name>
    <dbReference type="NCBI Taxonomy" id="175774"/>
    <lineage>
        <taxon>Eukaryota</taxon>
        <taxon>Metazoa</taxon>
        <taxon>Chordata</taxon>
        <taxon>Craniata</taxon>
        <taxon>Vertebrata</taxon>
        <taxon>Euteleostomi</taxon>
        <taxon>Actinopterygii</taxon>
        <taxon>Neopterygii</taxon>
        <taxon>Teleostei</taxon>
        <taxon>Ostariophysi</taxon>
        <taxon>Siluriformes</taxon>
        <taxon>Sisoridae</taxon>
        <taxon>Sisorinae</taxon>
        <taxon>Bagarius</taxon>
    </lineage>
</organism>
<dbReference type="SUPFAM" id="SSF56219">
    <property type="entry name" value="DNase I-like"/>
    <property type="match status" value="1"/>
</dbReference>
<dbReference type="Gene3D" id="1.10.150.320">
    <property type="entry name" value="Photosystem II 12 kDa extrinsic protein"/>
    <property type="match status" value="1"/>
</dbReference>
<evidence type="ECO:0000313" key="2">
    <source>
        <dbReference type="EMBL" id="TSK28300.1"/>
    </source>
</evidence>
<evidence type="ECO:0000313" key="3">
    <source>
        <dbReference type="Proteomes" id="UP000319801"/>
    </source>
</evidence>
<proteinExistence type="predicted"/>
<feature type="region of interest" description="Disordered" evidence="1">
    <location>
        <begin position="106"/>
        <end position="146"/>
    </location>
</feature>
<dbReference type="GO" id="GO:0005886">
    <property type="term" value="C:plasma membrane"/>
    <property type="evidence" value="ECO:0007669"/>
    <property type="project" value="TreeGrafter"/>
</dbReference>
<dbReference type="Proteomes" id="UP000319801">
    <property type="component" value="Unassembled WGS sequence"/>
</dbReference>
<dbReference type="GO" id="GO:0004527">
    <property type="term" value="F:exonuclease activity"/>
    <property type="evidence" value="ECO:0007669"/>
    <property type="project" value="UniProtKB-KW"/>
</dbReference>
<dbReference type="PANTHER" id="PTHR21180:SF32">
    <property type="entry name" value="ENDONUCLEASE_EXONUCLEASE_PHOSPHATASE FAMILY DOMAIN-CONTAINING PROTEIN 1"/>
    <property type="match status" value="1"/>
</dbReference>
<evidence type="ECO:0000256" key="1">
    <source>
        <dbReference type="SAM" id="MobiDB-lite"/>
    </source>
</evidence>
<dbReference type="InterPro" id="IPR051675">
    <property type="entry name" value="Endo/Exo/Phosphatase_dom_1"/>
</dbReference>
<dbReference type="SUPFAM" id="SSF47781">
    <property type="entry name" value="RuvA domain 2-like"/>
    <property type="match status" value="1"/>
</dbReference>
<dbReference type="GO" id="GO:0004519">
    <property type="term" value="F:endonuclease activity"/>
    <property type="evidence" value="ECO:0007669"/>
    <property type="project" value="UniProtKB-KW"/>
</dbReference>
<dbReference type="PANTHER" id="PTHR21180">
    <property type="entry name" value="ENDONUCLEASE/EXONUCLEASE/PHOSPHATASE FAMILY DOMAIN-CONTAINING PROTEIN 1"/>
    <property type="match status" value="1"/>
</dbReference>
<dbReference type="OrthoDB" id="6237065at2759"/>
<dbReference type="Pfam" id="PF12836">
    <property type="entry name" value="HHH_3"/>
    <property type="match status" value="1"/>
</dbReference>
<keyword evidence="2" id="KW-0540">Nuclease</keyword>
<dbReference type="Gene3D" id="3.60.10.10">
    <property type="entry name" value="Endonuclease/exonuclease/phosphatase"/>
    <property type="match status" value="1"/>
</dbReference>
<keyword evidence="2" id="KW-0269">Exonuclease</keyword>
<protein>
    <submittedName>
        <fullName evidence="2">Endonuclease/exonuclease/phosphatase family domain-containing protein 1</fullName>
    </submittedName>
</protein>
<keyword evidence="2" id="KW-0378">Hydrolase</keyword>
<keyword evidence="2" id="KW-0255">Endonuclease</keyword>
<dbReference type="EMBL" id="VCAZ01000008">
    <property type="protein sequence ID" value="TSK28300.1"/>
    <property type="molecule type" value="Genomic_DNA"/>
</dbReference>
<feature type="region of interest" description="Disordered" evidence="1">
    <location>
        <begin position="231"/>
        <end position="252"/>
    </location>
</feature>
<sequence>MGGNLGCHRSLPADPGDVRQRGRKFSATCSFAHVSAHNLERLNVNAASEEELMTLPGVTRAVARAIVEHRARIGGFRKVEDVALVSGIGAVKLQLIKPEICVSNRRSNNNEQRKEFEQEQRASSHPNSPTACTELHLPPGGPTHMVSERPDVQPPPCARHGKPVLRVATWDLQRCSSDKANNPGVKEVLKEAVVLESAVANGNGSDAQPKAFLGHFTIGSSELTVVNVHLKPPSAPKQQNGRSHKSDELKAHKLSPGVQETLKGVKNVLVVGGFGLPPDSTQFEPLKKEKLSALVPSSINTNISTKAPQGSSCLDNIWASHCSVVREGLTNPWIPDNWSWGGVASEHCPIVAEFFTYHTIEKLSMTVVERNDSTPKRER</sequence>
<gene>
    <name evidence="2" type="ORF">Baya_2487</name>
</gene>